<evidence type="ECO:0000313" key="1">
    <source>
        <dbReference type="EMBL" id="EMG24889.1"/>
    </source>
</evidence>
<gene>
    <name evidence="1" type="ORF">SPJ1_1760</name>
</gene>
<dbReference type="Pfam" id="PF13563">
    <property type="entry name" value="2_5_RNA_ligase2"/>
    <property type="match status" value="1"/>
</dbReference>
<evidence type="ECO:0000313" key="2">
    <source>
        <dbReference type="Proteomes" id="UP000011769"/>
    </source>
</evidence>
<dbReference type="RefSeq" id="WP_003105759.1">
    <property type="nucleotide sequence ID" value="NZ_ALYM01000006.1"/>
</dbReference>
<comment type="caution">
    <text evidence="1">The sequence shown here is derived from an EMBL/GenBank/DDBJ whole genome shotgun (WGS) entry which is preliminary data.</text>
</comment>
<dbReference type="GeneID" id="61421392"/>
<evidence type="ECO:0008006" key="3">
    <source>
        <dbReference type="Google" id="ProtNLM"/>
    </source>
</evidence>
<proteinExistence type="predicted"/>
<dbReference type="InterPro" id="IPR009097">
    <property type="entry name" value="Cyclic_Pdiesterase"/>
</dbReference>
<dbReference type="PANTHER" id="PTHR36039:SF2">
    <property type="entry name" value="RNA LIGASE_CYCLIC NUCLEOTIDE PHOSPHODIESTERASE FAMILY PROTEIN"/>
    <property type="match status" value="1"/>
</dbReference>
<organism evidence="1 2">
    <name type="scientific">Streptococcus parauberis KRS-02083</name>
    <dbReference type="NCBI Taxonomy" id="1207545"/>
    <lineage>
        <taxon>Bacteria</taxon>
        <taxon>Bacillati</taxon>
        <taxon>Bacillota</taxon>
        <taxon>Bacilli</taxon>
        <taxon>Lactobacillales</taxon>
        <taxon>Streptococcaceae</taxon>
        <taxon>Streptococcus</taxon>
    </lineage>
</organism>
<dbReference type="PANTHER" id="PTHR36039">
    <property type="match status" value="1"/>
</dbReference>
<reference evidence="1 2" key="1">
    <citation type="journal article" date="2013" name="PLoS ONE">
        <title>Comparative Genomic Characterization of Three Streptococcus parauberis Strains in Fish Pathogen, as Assessed by Wide-Genome Analyses.</title>
        <authorList>
            <person name="Nho S.W."/>
            <person name="Hikima J."/>
            <person name="Park S.B."/>
            <person name="Jang H.B."/>
            <person name="Cha I.S."/>
            <person name="Yasuike M."/>
            <person name="Nakamura Y."/>
            <person name="Fujiwara A."/>
            <person name="Sano M."/>
            <person name="Kanai K."/>
            <person name="Kondo H."/>
            <person name="Hirono I."/>
            <person name="Takeyama H."/>
            <person name="Aoki T."/>
            <person name="Jung T.S."/>
        </authorList>
    </citation>
    <scope>NUCLEOTIDE SEQUENCE [LARGE SCALE GENOMIC DNA]</scope>
    <source>
        <strain evidence="1 2">KRS-02083</strain>
    </source>
</reference>
<dbReference type="Proteomes" id="UP000011769">
    <property type="component" value="Unassembled WGS sequence"/>
</dbReference>
<protein>
    <recommendedName>
        <fullName evidence="3">2'-5' RNA ligase</fullName>
    </recommendedName>
</protein>
<dbReference type="SUPFAM" id="SSF55144">
    <property type="entry name" value="LigT-like"/>
    <property type="match status" value="1"/>
</dbReference>
<dbReference type="Gene3D" id="3.90.1140.10">
    <property type="entry name" value="Cyclic phosphodiesterase"/>
    <property type="match status" value="1"/>
</dbReference>
<sequence>MYAIIITFDNNTQNFIKSIWKDLRDNDLSNYGFEIMDREPHLTLASFSENCRESELINRFEKYNLPNGFPINFVSIGSFCKTNILFLSPFYSQQLIYLHNNVAKFFSNYIDVNSVYSIENWVPHLTIANRIASNKIKELFSYCLNKIINLKSQITEMKLIKINPNGDVTILKTKYF</sequence>
<name>A0ABN0IPW9_9STRE</name>
<dbReference type="EMBL" id="ALYM01000006">
    <property type="protein sequence ID" value="EMG24889.1"/>
    <property type="molecule type" value="Genomic_DNA"/>
</dbReference>
<keyword evidence="2" id="KW-1185">Reference proteome</keyword>
<accession>A0ABN0IPW9</accession>